<evidence type="ECO:0000313" key="2">
    <source>
        <dbReference type="EMBL" id="RRT44889.1"/>
    </source>
</evidence>
<feature type="transmembrane region" description="Helical" evidence="1">
    <location>
        <begin position="116"/>
        <end position="135"/>
    </location>
</feature>
<reference evidence="2 3" key="1">
    <citation type="journal article" date="2014" name="Agronomy (Basel)">
        <title>A Draft Genome Sequence for Ensete ventricosum, the Drought-Tolerant Tree Against Hunger.</title>
        <authorList>
            <person name="Harrison J."/>
            <person name="Moore K.A."/>
            <person name="Paszkiewicz K."/>
            <person name="Jones T."/>
            <person name="Grant M."/>
            <person name="Ambacheew D."/>
            <person name="Muzemil S."/>
            <person name="Studholme D.J."/>
        </authorList>
    </citation>
    <scope>NUCLEOTIDE SEQUENCE [LARGE SCALE GENOMIC DNA]</scope>
</reference>
<keyword evidence="1" id="KW-1133">Transmembrane helix</keyword>
<organism evidence="2 3">
    <name type="scientific">Ensete ventricosum</name>
    <name type="common">Abyssinian banana</name>
    <name type="synonym">Musa ensete</name>
    <dbReference type="NCBI Taxonomy" id="4639"/>
    <lineage>
        <taxon>Eukaryota</taxon>
        <taxon>Viridiplantae</taxon>
        <taxon>Streptophyta</taxon>
        <taxon>Embryophyta</taxon>
        <taxon>Tracheophyta</taxon>
        <taxon>Spermatophyta</taxon>
        <taxon>Magnoliopsida</taxon>
        <taxon>Liliopsida</taxon>
        <taxon>Zingiberales</taxon>
        <taxon>Musaceae</taxon>
        <taxon>Ensete</taxon>
    </lineage>
</organism>
<sequence>MQRNTNASLNLQAARFKEALPGHSPEPKRRALRASVQVKPGGRTRLLALVRSFALVGSIEPTNATIFISLVNPNSHLESGLCCRHLTATLFAATTAVFAVVIALCHRRCCRFSSPLSLQSLVFATVAIAVAPLAFGQVNSSAHFYC</sequence>
<feature type="transmembrane region" description="Helical" evidence="1">
    <location>
        <begin position="85"/>
        <end position="104"/>
    </location>
</feature>
<protein>
    <submittedName>
        <fullName evidence="2">Uncharacterized protein</fullName>
    </submittedName>
</protein>
<name>A0A426XZG4_ENSVE</name>
<accession>A0A426XZG4</accession>
<keyword evidence="1" id="KW-0812">Transmembrane</keyword>
<proteinExistence type="predicted"/>
<comment type="caution">
    <text evidence="2">The sequence shown here is derived from an EMBL/GenBank/DDBJ whole genome shotgun (WGS) entry which is preliminary data.</text>
</comment>
<dbReference type="EMBL" id="AMZH03016177">
    <property type="protein sequence ID" value="RRT44889.1"/>
    <property type="molecule type" value="Genomic_DNA"/>
</dbReference>
<gene>
    <name evidence="2" type="ORF">B296_00031722</name>
</gene>
<dbReference type="Proteomes" id="UP000287651">
    <property type="component" value="Unassembled WGS sequence"/>
</dbReference>
<dbReference type="AlphaFoldDB" id="A0A426XZG4"/>
<evidence type="ECO:0000313" key="3">
    <source>
        <dbReference type="Proteomes" id="UP000287651"/>
    </source>
</evidence>
<evidence type="ECO:0000256" key="1">
    <source>
        <dbReference type="SAM" id="Phobius"/>
    </source>
</evidence>
<keyword evidence="1" id="KW-0472">Membrane</keyword>